<keyword evidence="3" id="KW-1185">Reference proteome</keyword>
<sequence length="105" mass="11572">MTGPLRAIVFSDRHRHRAERLAGSIWISAAGEGDVASLWFYCPCGCGSLARITVGHAHKPKQSGPSWRWNGSRTETSLEPSVKNQGAPPCPGWHGWLRNGYWEAC</sequence>
<protein>
    <submittedName>
        <fullName evidence="2">Uncharacterized protein</fullName>
    </submittedName>
</protein>
<feature type="compositionally biased region" description="Polar residues" evidence="1">
    <location>
        <begin position="63"/>
        <end position="84"/>
    </location>
</feature>
<evidence type="ECO:0000313" key="2">
    <source>
        <dbReference type="EMBL" id="MBP0483954.1"/>
    </source>
</evidence>
<dbReference type="Pfam" id="PF20137">
    <property type="entry name" value="BubE"/>
    <property type="match status" value="1"/>
</dbReference>
<dbReference type="InterPro" id="IPR045384">
    <property type="entry name" value="DUF6527"/>
</dbReference>
<name>A0A940MRB1_9RHOB</name>
<comment type="caution">
    <text evidence="2">The sequence shown here is derived from an EMBL/GenBank/DDBJ whole genome shotgun (WGS) entry which is preliminary data.</text>
</comment>
<proteinExistence type="predicted"/>
<dbReference type="Proteomes" id="UP000675940">
    <property type="component" value="Unassembled WGS sequence"/>
</dbReference>
<dbReference type="RefSeq" id="WP_209361905.1">
    <property type="nucleotide sequence ID" value="NZ_JAGISH010000009.1"/>
</dbReference>
<feature type="region of interest" description="Disordered" evidence="1">
    <location>
        <begin position="57"/>
        <end position="86"/>
    </location>
</feature>
<accession>A0A940MRB1</accession>
<reference evidence="2" key="1">
    <citation type="submission" date="2021-03" db="EMBL/GenBank/DDBJ databases">
        <title>Sagittula salina sp. nov. strain M10.9X isolated from the marine waste.</title>
        <authorList>
            <person name="Satari L."/>
            <person name="Molina-Menor E."/>
            <person name="Vidal-Verdu A."/>
            <person name="Pascual J."/>
            <person name="Pereto J."/>
            <person name="Porcar M."/>
        </authorList>
    </citation>
    <scope>NUCLEOTIDE SEQUENCE</scope>
    <source>
        <strain evidence="2">M10.9X</strain>
    </source>
</reference>
<dbReference type="EMBL" id="JAGISH010000009">
    <property type="protein sequence ID" value="MBP0483954.1"/>
    <property type="molecule type" value="Genomic_DNA"/>
</dbReference>
<gene>
    <name evidence="2" type="ORF">J5474_15850</name>
</gene>
<organism evidence="2 3">
    <name type="scientific">Sagittula salina</name>
    <dbReference type="NCBI Taxonomy" id="2820268"/>
    <lineage>
        <taxon>Bacteria</taxon>
        <taxon>Pseudomonadati</taxon>
        <taxon>Pseudomonadota</taxon>
        <taxon>Alphaproteobacteria</taxon>
        <taxon>Rhodobacterales</taxon>
        <taxon>Roseobacteraceae</taxon>
        <taxon>Sagittula</taxon>
    </lineage>
</organism>
<dbReference type="AlphaFoldDB" id="A0A940MRB1"/>
<evidence type="ECO:0000313" key="3">
    <source>
        <dbReference type="Proteomes" id="UP000675940"/>
    </source>
</evidence>
<evidence type="ECO:0000256" key="1">
    <source>
        <dbReference type="SAM" id="MobiDB-lite"/>
    </source>
</evidence>